<reference evidence="4" key="1">
    <citation type="submission" date="2022-11" db="UniProtKB">
        <authorList>
            <consortium name="WormBaseParasite"/>
        </authorList>
    </citation>
    <scope>IDENTIFICATION</scope>
</reference>
<evidence type="ECO:0000313" key="3">
    <source>
        <dbReference type="Proteomes" id="UP000887574"/>
    </source>
</evidence>
<dbReference type="AlphaFoldDB" id="A0A915DB09"/>
<keyword evidence="3" id="KW-1185">Reference proteome</keyword>
<feature type="signal peptide" evidence="2">
    <location>
        <begin position="1"/>
        <end position="23"/>
    </location>
</feature>
<evidence type="ECO:0000256" key="1">
    <source>
        <dbReference type="SAM" id="MobiDB-lite"/>
    </source>
</evidence>
<evidence type="ECO:0000256" key="2">
    <source>
        <dbReference type="SAM" id="SignalP"/>
    </source>
</evidence>
<dbReference type="WBParaSite" id="jg17743">
    <property type="protein sequence ID" value="jg17743"/>
    <property type="gene ID" value="jg17743"/>
</dbReference>
<feature type="region of interest" description="Disordered" evidence="1">
    <location>
        <begin position="147"/>
        <end position="171"/>
    </location>
</feature>
<accession>A0A915DB09</accession>
<organism evidence="3 4">
    <name type="scientific">Ditylenchus dipsaci</name>
    <dbReference type="NCBI Taxonomy" id="166011"/>
    <lineage>
        <taxon>Eukaryota</taxon>
        <taxon>Metazoa</taxon>
        <taxon>Ecdysozoa</taxon>
        <taxon>Nematoda</taxon>
        <taxon>Chromadorea</taxon>
        <taxon>Rhabditida</taxon>
        <taxon>Tylenchina</taxon>
        <taxon>Tylenchomorpha</taxon>
        <taxon>Sphaerularioidea</taxon>
        <taxon>Anguinidae</taxon>
        <taxon>Anguininae</taxon>
        <taxon>Ditylenchus</taxon>
    </lineage>
</organism>
<dbReference type="Proteomes" id="UP000887574">
    <property type="component" value="Unplaced"/>
</dbReference>
<proteinExistence type="predicted"/>
<name>A0A915DB09_9BILA</name>
<feature type="chain" id="PRO_5037009951" evidence="2">
    <location>
        <begin position="24"/>
        <end position="274"/>
    </location>
</feature>
<sequence length="274" mass="31908">MSSFRCQWLFASWLLLDFGRNSAQFSLLRLLQVIRLNSCWWMMAEDINSNEIKLEALWSGNSKCLTETPSDNKLTLVYGSEKWLQHGEWSDGYFSVQKNKKDGHPEENKAVDEEHVMPVAVTCVDNVATAENTHIWTKIQLSRSDKKRAKEDCPSRKIKEASRTAAKQPTIKKSEVKTAELPKIETCNRERVAVLKKKSTKERFMVMPSAIREHVETQFDTQSEARRDQRAREEASWNRSKESRFWFVWRLSSSCYDKTQQDCLKQPPNMHGEV</sequence>
<feature type="compositionally biased region" description="Basic and acidic residues" evidence="1">
    <location>
        <begin position="148"/>
        <end position="162"/>
    </location>
</feature>
<protein>
    <submittedName>
        <fullName evidence="4">Uncharacterized protein</fullName>
    </submittedName>
</protein>
<keyword evidence="2" id="KW-0732">Signal</keyword>
<evidence type="ECO:0000313" key="4">
    <source>
        <dbReference type="WBParaSite" id="jg17743"/>
    </source>
</evidence>